<evidence type="ECO:0000256" key="1">
    <source>
        <dbReference type="SAM" id="Phobius"/>
    </source>
</evidence>
<feature type="transmembrane region" description="Helical" evidence="1">
    <location>
        <begin position="12"/>
        <end position="30"/>
    </location>
</feature>
<evidence type="ECO:0000313" key="3">
    <source>
        <dbReference type="Proteomes" id="UP000533429"/>
    </source>
</evidence>
<reference evidence="2 3" key="1">
    <citation type="submission" date="2020-06" db="EMBL/GenBank/DDBJ databases">
        <title>Photobacterium damselae subsp. damselae comparative genomics.</title>
        <authorList>
            <person name="Osorio C.R."/>
        </authorList>
    </citation>
    <scope>NUCLEOTIDE SEQUENCE [LARGE SCALE GENOMIC DNA]</scope>
    <source>
        <strain evidence="2 3">TW250/03</strain>
    </source>
</reference>
<evidence type="ECO:0008006" key="4">
    <source>
        <dbReference type="Google" id="ProtNLM"/>
    </source>
</evidence>
<accession>A0A850R5Q4</accession>
<sequence>MDRYHQQGMSTLLITSMLLVVALIFSLASYKNLFYQIKRTQNEVLARQAYWAEEGGLECGFAAIQYAGSISGASATFNDCESLLNLSKLEVDSNNNIISNDKIFVEKEIRKKIKLSSRLAGAIQARSNLKLIGDYDIFPDVEGKHSNGDYKCVSIRYSNRFIFDKTESGNVTTELVVKDPIKNGPYSGFDGKCAAGYHSHLKETTDSFDNNTKDNLKNDFVYDSQFDPFESVFNNTRSEIDTIKKEFEEIDGSKTNCDEKIRDAFLINNKVWVSGHCDLMNGTLVGGLNKTARLLVIENGIFATYGAVEFYGMVYHLYTDSIIDMSSSWTGMHSGNTLSSADKKKAVYFQSGAFIPVGGLVLDAPQGLSVFHSSMSFKFKGDANPNDNSQISWVEGSWHDF</sequence>
<evidence type="ECO:0000313" key="2">
    <source>
        <dbReference type="EMBL" id="NVP02779.1"/>
    </source>
</evidence>
<organism evidence="2 3">
    <name type="scientific">Photobacterium damselae subsp. damselae</name>
    <name type="common">Listonella damsela</name>
    <dbReference type="NCBI Taxonomy" id="85581"/>
    <lineage>
        <taxon>Bacteria</taxon>
        <taxon>Pseudomonadati</taxon>
        <taxon>Pseudomonadota</taxon>
        <taxon>Gammaproteobacteria</taxon>
        <taxon>Vibrionales</taxon>
        <taxon>Vibrionaceae</taxon>
        <taxon>Photobacterium</taxon>
    </lineage>
</organism>
<keyword evidence="1" id="KW-0472">Membrane</keyword>
<keyword evidence="1" id="KW-1133">Transmembrane helix</keyword>
<dbReference type="Proteomes" id="UP000533429">
    <property type="component" value="Unassembled WGS sequence"/>
</dbReference>
<proteinExistence type="predicted"/>
<dbReference type="EMBL" id="JABXOR010001388">
    <property type="protein sequence ID" value="NVP02779.1"/>
    <property type="molecule type" value="Genomic_DNA"/>
</dbReference>
<keyword evidence="1" id="KW-0812">Transmembrane</keyword>
<comment type="caution">
    <text evidence="2">The sequence shown here is derived from an EMBL/GenBank/DDBJ whole genome shotgun (WGS) entry which is preliminary data.</text>
</comment>
<gene>
    <name evidence="2" type="ORF">HWA77_21455</name>
</gene>
<dbReference type="RefSeq" id="WP_138243041.1">
    <property type="nucleotide sequence ID" value="NZ_JABWTP010000076.1"/>
</dbReference>
<dbReference type="AlphaFoldDB" id="A0A850R5Q4"/>
<protein>
    <recommendedName>
        <fullName evidence="4">Type 4 fimbrial biogenesis protein PilX N-terminal domain-containing protein</fullName>
    </recommendedName>
</protein>
<name>A0A850R5Q4_PHODD</name>